<feature type="transmembrane region" description="Helical" evidence="2">
    <location>
        <begin position="26"/>
        <end position="45"/>
    </location>
</feature>
<feature type="transmembrane region" description="Helical" evidence="2">
    <location>
        <begin position="57"/>
        <end position="75"/>
    </location>
</feature>
<feature type="transmembrane region" description="Helical" evidence="2">
    <location>
        <begin position="81"/>
        <end position="100"/>
    </location>
</feature>
<proteinExistence type="inferred from homology"/>
<gene>
    <name evidence="3" type="ORF">H8695_00575</name>
</gene>
<keyword evidence="2" id="KW-1133">Transmembrane helix</keyword>
<comment type="similarity">
    <text evidence="1">Belongs to the sbp family.</text>
</comment>
<accession>A0A926DC72</accession>
<comment type="subcellular location">
    <subcellularLocation>
        <location evidence="1">Cell membrane</location>
        <topology evidence="1">Multi-pass membrane protein</topology>
    </subcellularLocation>
</comment>
<dbReference type="PIRSF" id="PIRSF018579">
    <property type="entry name" value="Sbp"/>
    <property type="match status" value="1"/>
</dbReference>
<keyword evidence="1 2" id="KW-0472">Membrane</keyword>
<dbReference type="AlphaFoldDB" id="A0A926DC72"/>
<evidence type="ECO:0000313" key="3">
    <source>
        <dbReference type="EMBL" id="MBC8535192.1"/>
    </source>
</evidence>
<evidence type="ECO:0000256" key="1">
    <source>
        <dbReference type="PIRNR" id="PIRNR018579"/>
    </source>
</evidence>
<keyword evidence="1 2" id="KW-0812">Transmembrane</keyword>
<dbReference type="RefSeq" id="WP_249298828.1">
    <property type="nucleotide sequence ID" value="NZ_JACRSP010000001.1"/>
</dbReference>
<dbReference type="Pfam" id="PF06947">
    <property type="entry name" value="DUF1290"/>
    <property type="match status" value="1"/>
</dbReference>
<dbReference type="GO" id="GO:0005886">
    <property type="term" value="C:plasma membrane"/>
    <property type="evidence" value="ECO:0007669"/>
    <property type="project" value="UniProtKB-SubCell"/>
</dbReference>
<dbReference type="InterPro" id="IPR009709">
    <property type="entry name" value="DUF1290"/>
</dbReference>
<evidence type="ECO:0000256" key="2">
    <source>
        <dbReference type="SAM" id="Phobius"/>
    </source>
</evidence>
<dbReference type="EMBL" id="JACRSP010000001">
    <property type="protein sequence ID" value="MBC8535192.1"/>
    <property type="molecule type" value="Genomic_DNA"/>
</dbReference>
<sequence>MLIGLVGLTLGLLVGAYFPGFVPNELSVYVAVAILACFDSIVGGLVAKFEKSYDDRIFISGFCINAVLAAVFIYFGKVLGIDLSIAVIVVFGSRIFNNFAKMRRILLNFDHEK</sequence>
<reference evidence="3" key="1">
    <citation type="submission" date="2020-08" db="EMBL/GenBank/DDBJ databases">
        <title>Genome public.</title>
        <authorList>
            <person name="Liu C."/>
            <person name="Sun Q."/>
        </authorList>
    </citation>
    <scope>NUCLEOTIDE SEQUENCE</scope>
    <source>
        <strain evidence="3">BX7</strain>
    </source>
</reference>
<keyword evidence="4" id="KW-1185">Reference proteome</keyword>
<comment type="caution">
    <text evidence="3">The sequence shown here is derived from an EMBL/GenBank/DDBJ whole genome shotgun (WGS) entry which is preliminary data.</text>
</comment>
<protein>
    <submittedName>
        <fullName evidence="3">Small basic family protein</fullName>
    </submittedName>
</protein>
<keyword evidence="1" id="KW-1003">Cell membrane</keyword>
<name>A0A926DC72_9FIRM</name>
<organism evidence="3 4">
    <name type="scientific">Feifania hominis</name>
    <dbReference type="NCBI Taxonomy" id="2763660"/>
    <lineage>
        <taxon>Bacteria</taxon>
        <taxon>Bacillati</taxon>
        <taxon>Bacillota</taxon>
        <taxon>Clostridia</taxon>
        <taxon>Eubacteriales</taxon>
        <taxon>Feifaniaceae</taxon>
        <taxon>Feifania</taxon>
    </lineage>
</organism>
<evidence type="ECO:0000313" key="4">
    <source>
        <dbReference type="Proteomes" id="UP000620366"/>
    </source>
</evidence>
<dbReference type="Proteomes" id="UP000620366">
    <property type="component" value="Unassembled WGS sequence"/>
</dbReference>